<reference evidence="1" key="1">
    <citation type="submission" date="2021-02" db="EMBL/GenBank/DDBJ databases">
        <authorList>
            <person name="Dougan E. K."/>
            <person name="Rhodes N."/>
            <person name="Thang M."/>
            <person name="Chan C."/>
        </authorList>
    </citation>
    <scope>NUCLEOTIDE SEQUENCE</scope>
</reference>
<proteinExistence type="predicted"/>
<evidence type="ECO:0000313" key="1">
    <source>
        <dbReference type="EMBL" id="CAE7610867.1"/>
    </source>
</evidence>
<evidence type="ECO:0000313" key="2">
    <source>
        <dbReference type="Proteomes" id="UP000649617"/>
    </source>
</evidence>
<dbReference type="OrthoDB" id="406014at2759"/>
<dbReference type="Gene3D" id="3.40.50.150">
    <property type="entry name" value="Vaccinia Virus protein VP39"/>
    <property type="match status" value="1"/>
</dbReference>
<protein>
    <recommendedName>
        <fullName evidence="3">DNA (Cytosine-5)-methyltransferase</fullName>
    </recommendedName>
</protein>
<dbReference type="InterPro" id="IPR029063">
    <property type="entry name" value="SAM-dependent_MTases_sf"/>
</dbReference>
<organism evidence="1 2">
    <name type="scientific">Symbiodinium pilosum</name>
    <name type="common">Dinoflagellate</name>
    <dbReference type="NCBI Taxonomy" id="2952"/>
    <lineage>
        <taxon>Eukaryota</taxon>
        <taxon>Sar</taxon>
        <taxon>Alveolata</taxon>
        <taxon>Dinophyceae</taxon>
        <taxon>Suessiales</taxon>
        <taxon>Symbiodiniaceae</taxon>
        <taxon>Symbiodinium</taxon>
    </lineage>
</organism>
<dbReference type="SUPFAM" id="SSF53335">
    <property type="entry name" value="S-adenosyl-L-methionine-dependent methyltransferases"/>
    <property type="match status" value="1"/>
</dbReference>
<feature type="non-terminal residue" evidence="1">
    <location>
        <position position="1"/>
    </location>
</feature>
<gene>
    <name evidence="1" type="ORF">SPIL2461_LOCUS16102</name>
</gene>
<sequence length="291" mass="32036">MRRLLELFSGTGSMGRAFEELAWEVTSLDVDPNACPTIVADICAWEPLPKFAPGHFDMIWASPVCTEYSRVLTRRPRRLEEGDRLVQRTLQIIQELLPRFWALENPATGLLKLRPFMAGLPWQDVSYCTHGYPNRKLTRIWGNLDWVPERPVCGVGGFRCEHPEVAQRGTFRRKGEIVQNCHTKGQLHSIPPALCREIASVVNARAELALQSLADAPQHGGELAVVQSQKLLLLPLRGASDAGALKILGDEAQAVLEIGVHAVAPLGSHAVEDGLQFLQVGVPDVLLDPGV</sequence>
<dbReference type="AlphaFoldDB" id="A0A812V6Z4"/>
<name>A0A812V6Z4_SYMPI</name>
<accession>A0A812V6Z4</accession>
<comment type="caution">
    <text evidence="1">The sequence shown here is derived from an EMBL/GenBank/DDBJ whole genome shotgun (WGS) entry which is preliminary data.</text>
</comment>
<dbReference type="EMBL" id="CAJNIZ010041085">
    <property type="protein sequence ID" value="CAE7610867.1"/>
    <property type="molecule type" value="Genomic_DNA"/>
</dbReference>
<evidence type="ECO:0008006" key="3">
    <source>
        <dbReference type="Google" id="ProtNLM"/>
    </source>
</evidence>
<keyword evidence="2" id="KW-1185">Reference proteome</keyword>
<dbReference type="Proteomes" id="UP000649617">
    <property type="component" value="Unassembled WGS sequence"/>
</dbReference>